<evidence type="ECO:0000313" key="1">
    <source>
        <dbReference type="EMBL" id="QTZ83311.1"/>
    </source>
</evidence>
<organism evidence="1 2">
    <name type="scientific">Pseudomonas phage phiGM22-3</name>
    <dbReference type="NCBI Taxonomy" id="2816462"/>
    <lineage>
        <taxon>Viruses</taxon>
        <taxon>Duplodnaviria</taxon>
        <taxon>Heunggongvirae</taxon>
        <taxon>Uroviricota</taxon>
        <taxon>Caudoviricetes</taxon>
        <taxon>Autographivirales</taxon>
        <taxon>Autoscriptoviridae</taxon>
        <taxon>Tunggulvirus</taxon>
        <taxon>Tunggulvirus GM223</taxon>
    </lineage>
</organism>
<keyword evidence="2" id="KW-1185">Reference proteome</keyword>
<evidence type="ECO:0000313" key="2">
    <source>
        <dbReference type="Proteomes" id="UP000676975"/>
    </source>
</evidence>
<protein>
    <submittedName>
        <fullName evidence="1">Putative virion protein</fullName>
    </submittedName>
</protein>
<dbReference type="Proteomes" id="UP000676975">
    <property type="component" value="Segment"/>
</dbReference>
<proteinExistence type="predicted"/>
<sequence length="209" mass="21603">MWMMLAQAAASGIRAKLGNDQRKKEIKAQNKAAKAADDRTVANAYQEVSSYNLQNGMLRVQAAKELQAADKMAYSAQGTVAANAAAAQVKGASVDAVINDIDRELGEARVATEQSLEAGQYNIQNSIRSVVQSASSALLGQQNPYANQSSPLLATLSTLGSSYLNNQMKFGGGSGFNFFGGGTPTPGTPAAGTAETFAAPSSGGFTINS</sequence>
<dbReference type="InterPro" id="IPR038996">
    <property type="entry name" value="Gp14"/>
</dbReference>
<name>A0A8T8IV95_9CAUD</name>
<gene>
    <name evidence="1" type="ORF">phiGM223_45</name>
</gene>
<accession>A0A8T8IV95</accession>
<reference evidence="1" key="1">
    <citation type="submission" date="2021-02" db="EMBL/GenBank/DDBJ databases">
        <authorList>
            <person name="Qin X."/>
            <person name="Gong M."/>
            <person name="Yang H."/>
        </authorList>
    </citation>
    <scope>NUCLEOTIDE SEQUENCE</scope>
</reference>
<dbReference type="EMBL" id="MW627366">
    <property type="protein sequence ID" value="QTZ83311.1"/>
    <property type="molecule type" value="Genomic_DNA"/>
</dbReference>
<dbReference type="Pfam" id="PF24072">
    <property type="entry name" value="T7_gp14"/>
    <property type="match status" value="1"/>
</dbReference>